<evidence type="ECO:0000256" key="5">
    <source>
        <dbReference type="ARBA" id="ARBA00022801"/>
    </source>
</evidence>
<dbReference type="FunFam" id="3.40.50.10810:FF:000014">
    <property type="entry name" value="SWI/SNF-related matrix-associated actin-dependent regulator of chromatin subfamily A containing DEAD/H box 1"/>
    <property type="match status" value="1"/>
</dbReference>
<evidence type="ECO:0000256" key="7">
    <source>
        <dbReference type="ARBA" id="ARBA00022840"/>
    </source>
</evidence>
<dbReference type="GO" id="GO:0005634">
    <property type="term" value="C:nucleus"/>
    <property type="evidence" value="ECO:0007669"/>
    <property type="project" value="UniProtKB-SubCell"/>
</dbReference>
<dbReference type="Gene3D" id="3.40.50.10810">
    <property type="entry name" value="Tandem AAA-ATPase domain"/>
    <property type="match status" value="1"/>
</dbReference>
<organism evidence="13 14">
    <name type="scientific">Piromyces finnis</name>
    <dbReference type="NCBI Taxonomy" id="1754191"/>
    <lineage>
        <taxon>Eukaryota</taxon>
        <taxon>Fungi</taxon>
        <taxon>Fungi incertae sedis</taxon>
        <taxon>Chytridiomycota</taxon>
        <taxon>Chytridiomycota incertae sedis</taxon>
        <taxon>Neocallimastigomycetes</taxon>
        <taxon>Neocallimastigales</taxon>
        <taxon>Neocallimastigaceae</taxon>
        <taxon>Piromyces</taxon>
    </lineage>
</organism>
<keyword evidence="10" id="KW-0539">Nucleus</keyword>
<keyword evidence="5" id="KW-0378">Hydrolase</keyword>
<dbReference type="GO" id="GO:0003677">
    <property type="term" value="F:DNA binding"/>
    <property type="evidence" value="ECO:0007669"/>
    <property type="project" value="UniProtKB-KW"/>
</dbReference>
<keyword evidence="7" id="KW-0067">ATP-binding</keyword>
<proteinExistence type="inferred from homology"/>
<dbReference type="GO" id="GO:0000183">
    <property type="term" value="P:rDNA heterochromatin formation"/>
    <property type="evidence" value="ECO:0007669"/>
    <property type="project" value="EnsemblFungi"/>
</dbReference>
<dbReference type="OrthoDB" id="448448at2759"/>
<dbReference type="Pfam" id="PF00271">
    <property type="entry name" value="Helicase_C"/>
    <property type="match status" value="1"/>
</dbReference>
<evidence type="ECO:0000256" key="6">
    <source>
        <dbReference type="ARBA" id="ARBA00022806"/>
    </source>
</evidence>
<dbReference type="PROSITE" id="PS51194">
    <property type="entry name" value="HELICASE_CTER"/>
    <property type="match status" value="1"/>
</dbReference>
<dbReference type="PROSITE" id="PS51192">
    <property type="entry name" value="HELICASE_ATP_BIND_1"/>
    <property type="match status" value="1"/>
</dbReference>
<dbReference type="GO" id="GO:0003678">
    <property type="term" value="F:DNA helicase activity"/>
    <property type="evidence" value="ECO:0007669"/>
    <property type="project" value="UniProtKB-EC"/>
</dbReference>
<dbReference type="AlphaFoldDB" id="A0A1Y1V5M3"/>
<reference evidence="13 14" key="2">
    <citation type="submission" date="2016-08" db="EMBL/GenBank/DDBJ databases">
        <title>Pervasive Adenine N6-methylation of Active Genes in Fungi.</title>
        <authorList>
            <consortium name="DOE Joint Genome Institute"/>
            <person name="Mondo S.J."/>
            <person name="Dannebaum R.O."/>
            <person name="Kuo R.C."/>
            <person name="Labutti K."/>
            <person name="Haridas S."/>
            <person name="Kuo A."/>
            <person name="Salamov A."/>
            <person name="Ahrendt S.R."/>
            <person name="Lipzen A."/>
            <person name="Sullivan W."/>
            <person name="Andreopoulos W.B."/>
            <person name="Clum A."/>
            <person name="Lindquist E."/>
            <person name="Daum C."/>
            <person name="Ramamoorthy G.K."/>
            <person name="Gryganskyi A."/>
            <person name="Culley D."/>
            <person name="Magnuson J.K."/>
            <person name="James T.Y."/>
            <person name="O'Malley M.A."/>
            <person name="Stajich J.E."/>
            <person name="Spatafora J.W."/>
            <person name="Visel A."/>
            <person name="Grigoriev I.V."/>
        </authorList>
    </citation>
    <scope>NUCLEOTIDE SEQUENCE [LARGE SCALE GENOMIC DNA]</scope>
    <source>
        <strain evidence="14">finn</strain>
    </source>
</reference>
<dbReference type="GO" id="GO:0000775">
    <property type="term" value="C:chromosome, centromeric region"/>
    <property type="evidence" value="ECO:0007669"/>
    <property type="project" value="EnsemblFungi"/>
</dbReference>
<comment type="subcellular location">
    <subcellularLocation>
        <location evidence="1">Nucleus</location>
    </subcellularLocation>
</comment>
<dbReference type="GO" id="GO:0003682">
    <property type="term" value="F:chromatin binding"/>
    <property type="evidence" value="ECO:0007669"/>
    <property type="project" value="EnsemblFungi"/>
</dbReference>
<evidence type="ECO:0000256" key="10">
    <source>
        <dbReference type="ARBA" id="ARBA00023242"/>
    </source>
</evidence>
<dbReference type="GO" id="GO:0016787">
    <property type="term" value="F:hydrolase activity"/>
    <property type="evidence" value="ECO:0007669"/>
    <property type="project" value="UniProtKB-KW"/>
</dbReference>
<keyword evidence="14" id="KW-1185">Reference proteome</keyword>
<dbReference type="GO" id="GO:0031509">
    <property type="term" value="P:subtelomeric heterochromatin formation"/>
    <property type="evidence" value="ECO:0007669"/>
    <property type="project" value="EnsemblFungi"/>
</dbReference>
<evidence type="ECO:0000313" key="13">
    <source>
        <dbReference type="EMBL" id="ORX46914.1"/>
    </source>
</evidence>
<evidence type="ECO:0000259" key="12">
    <source>
        <dbReference type="PROSITE" id="PS51194"/>
    </source>
</evidence>
<keyword evidence="8" id="KW-0156">Chromatin regulator</keyword>
<dbReference type="GO" id="GO:0000122">
    <property type="term" value="P:negative regulation of transcription by RNA polymerase II"/>
    <property type="evidence" value="ECO:0007669"/>
    <property type="project" value="EnsemblFungi"/>
</dbReference>
<dbReference type="GO" id="GO:0000706">
    <property type="term" value="P:meiotic DNA double-strand break processing"/>
    <property type="evidence" value="ECO:0007669"/>
    <property type="project" value="EnsemblFungi"/>
</dbReference>
<dbReference type="Proteomes" id="UP000193719">
    <property type="component" value="Unassembled WGS sequence"/>
</dbReference>
<dbReference type="Pfam" id="PF00176">
    <property type="entry name" value="SNF2-rel_dom"/>
    <property type="match status" value="1"/>
</dbReference>
<reference evidence="13 14" key="1">
    <citation type="submission" date="2016-08" db="EMBL/GenBank/DDBJ databases">
        <title>Genomes of anaerobic fungi encode conserved fungal cellulosomes for biomass hydrolysis.</title>
        <authorList>
            <consortium name="DOE Joint Genome Institute"/>
            <person name="Haitjema C.H."/>
            <person name="Gilmore S.P."/>
            <person name="Henske J.K."/>
            <person name="Solomon K.V."/>
            <person name="De Groot R."/>
            <person name="Kuo A."/>
            <person name="Mondo S.J."/>
            <person name="Salamov A.A."/>
            <person name="Labutti K."/>
            <person name="Zhao Z."/>
            <person name="Chiniquy J."/>
            <person name="Barry K."/>
            <person name="Brewer H.M."/>
            <person name="Purvine S.O."/>
            <person name="Wright A.T."/>
            <person name="Boxma B."/>
            <person name="Van Alen T."/>
            <person name="Hackstein J.H."/>
            <person name="Baker S.E."/>
            <person name="Grigoriev I.V."/>
            <person name="O'Malley M.A."/>
        </authorList>
    </citation>
    <scope>NUCLEOTIDE SEQUENCE [LARGE SCALE GENOMIC DNA]</scope>
    <source>
        <strain evidence="14">finn</strain>
    </source>
</reference>
<evidence type="ECO:0000256" key="8">
    <source>
        <dbReference type="ARBA" id="ARBA00022853"/>
    </source>
</evidence>
<dbReference type="GO" id="GO:0033120">
    <property type="term" value="P:positive regulation of RNA splicing"/>
    <property type="evidence" value="ECO:0007669"/>
    <property type="project" value="EnsemblFungi"/>
</dbReference>
<dbReference type="SMART" id="SM00490">
    <property type="entry name" value="HELICc"/>
    <property type="match status" value="1"/>
</dbReference>
<dbReference type="PANTHER" id="PTHR10799">
    <property type="entry name" value="SNF2/RAD54 HELICASE FAMILY"/>
    <property type="match status" value="1"/>
</dbReference>
<dbReference type="GO" id="GO:0031934">
    <property type="term" value="C:mating-type region heterochromatin"/>
    <property type="evidence" value="ECO:0007669"/>
    <property type="project" value="EnsemblFungi"/>
</dbReference>
<name>A0A1Y1V5M3_9FUNG</name>
<dbReference type="GO" id="GO:0042802">
    <property type="term" value="F:identical protein binding"/>
    <property type="evidence" value="ECO:0007669"/>
    <property type="project" value="EnsemblFungi"/>
</dbReference>
<dbReference type="EC" id="3.6.4.12" evidence="3"/>
<sequence length="698" mass="80669">MDYGKTKRRRLYSNTISKSSDTEEEDETLAFFNSATSQEILDIISILSPEQAEIIISHRPYKDRATLKKTLNKEKGISGKVVEHYEEVISGYNAADSIIENCEKISKELTGLFQNWGVDKKGNLLPNVTKTGSGFLEKQPDVVNNSMILKNYQLLGVSWLTYMYLNGFSGILADEMGLGKTAQVISFLGNIYSNHDAKGPFLVIVPSSTKDNWLREFEKWCPELEVRAYYGTQFERAELRHELRETKGSYNIILTTYQIASSQKEDRGFLKHMNFKIMILDEGHMMKNMTSLRYKHLMAINSDCRFLLTGTPIQNTLQELISLLTFIMPKLFITDEVSLRKIFEVKTGTAAFLSTERVNKAKQIMDPFVLRRKKNEVLKELPKKIEKVVYCESTDYQKKLYQQALETSRSNFKNINNDPKEGHNGEVKQINNVLMELRKISDHPLLVRSLYTDNMLKPMSRDITNEEQFCDSEPKYVFEDMQLLSDFELHTYCVNYKYINKYKLKPENWMNAGKVQKLKEILVECKARNDKILLFSQFTKMLDILETVLSSLNYTYLRLDGQTPVTERQERIDDFNNNPDVFVFLLSTKAGGFGINLTAANVVIIYDLDFNPHNDKQAEDRAHRVGQTRDVTVMKLVTKDTIEESILDISTQKLKLDKKISSVEKDDITTEISIITESDNNENNEKSEKSNYIYNYKY</sequence>
<dbReference type="InterPro" id="IPR038718">
    <property type="entry name" value="SNF2-like_sf"/>
</dbReference>
<dbReference type="InterPro" id="IPR027417">
    <property type="entry name" value="P-loop_NTPase"/>
</dbReference>
<accession>A0A1Y1V5M3</accession>
<evidence type="ECO:0000256" key="2">
    <source>
        <dbReference type="ARBA" id="ARBA00007025"/>
    </source>
</evidence>
<feature type="domain" description="Helicase ATP-binding" evidence="11">
    <location>
        <begin position="161"/>
        <end position="330"/>
    </location>
</feature>
<dbReference type="SMART" id="SM00487">
    <property type="entry name" value="DEXDc"/>
    <property type="match status" value="1"/>
</dbReference>
<evidence type="ECO:0000256" key="1">
    <source>
        <dbReference type="ARBA" id="ARBA00004123"/>
    </source>
</evidence>
<dbReference type="InterPro" id="IPR000330">
    <property type="entry name" value="SNF2_N"/>
</dbReference>
<dbReference type="CDD" id="cd18793">
    <property type="entry name" value="SF2_C_SNF"/>
    <property type="match status" value="1"/>
</dbReference>
<dbReference type="SUPFAM" id="SSF52540">
    <property type="entry name" value="P-loop containing nucleoside triphosphate hydrolases"/>
    <property type="match status" value="2"/>
</dbReference>
<dbReference type="Gene3D" id="3.40.50.300">
    <property type="entry name" value="P-loop containing nucleotide triphosphate hydrolases"/>
    <property type="match status" value="1"/>
</dbReference>
<feature type="domain" description="Helicase C-terminal" evidence="12">
    <location>
        <begin position="517"/>
        <end position="683"/>
    </location>
</feature>
<dbReference type="STRING" id="1754191.A0A1Y1V5M3"/>
<comment type="caution">
    <text evidence="13">The sequence shown here is derived from an EMBL/GenBank/DDBJ whole genome shotgun (WGS) entry which is preliminary data.</text>
</comment>
<comment type="similarity">
    <text evidence="2">Belongs to the SNF2/RAD54 helicase family.</text>
</comment>
<keyword evidence="6" id="KW-0347">Helicase</keyword>
<evidence type="ECO:0000256" key="3">
    <source>
        <dbReference type="ARBA" id="ARBA00012551"/>
    </source>
</evidence>
<evidence type="ECO:0000256" key="4">
    <source>
        <dbReference type="ARBA" id="ARBA00022741"/>
    </source>
</evidence>
<gene>
    <name evidence="13" type="ORF">BCR36DRAFT_296435</name>
</gene>
<dbReference type="GO" id="GO:0005524">
    <property type="term" value="F:ATP binding"/>
    <property type="evidence" value="ECO:0007669"/>
    <property type="project" value="UniProtKB-KW"/>
</dbReference>
<evidence type="ECO:0000256" key="9">
    <source>
        <dbReference type="ARBA" id="ARBA00023125"/>
    </source>
</evidence>
<evidence type="ECO:0000313" key="14">
    <source>
        <dbReference type="Proteomes" id="UP000193719"/>
    </source>
</evidence>
<dbReference type="InterPro" id="IPR001650">
    <property type="entry name" value="Helicase_C-like"/>
</dbReference>
<dbReference type="EMBL" id="MCFH01000033">
    <property type="protein sequence ID" value="ORX46914.1"/>
    <property type="molecule type" value="Genomic_DNA"/>
</dbReference>
<dbReference type="GO" id="GO:1990918">
    <property type="term" value="P:double-strand break repair involved in meiotic recombination"/>
    <property type="evidence" value="ECO:0007669"/>
    <property type="project" value="EnsemblFungi"/>
</dbReference>
<dbReference type="InterPro" id="IPR049730">
    <property type="entry name" value="SNF2/RAD54-like_C"/>
</dbReference>
<protein>
    <recommendedName>
        <fullName evidence="3">DNA helicase</fullName>
        <ecNumber evidence="3">3.6.4.12</ecNumber>
    </recommendedName>
</protein>
<keyword evidence="4" id="KW-0547">Nucleotide-binding</keyword>
<evidence type="ECO:0000259" key="11">
    <source>
        <dbReference type="PROSITE" id="PS51192"/>
    </source>
</evidence>
<dbReference type="GO" id="GO:0140658">
    <property type="term" value="F:ATP-dependent chromatin remodeler activity"/>
    <property type="evidence" value="ECO:0007669"/>
    <property type="project" value="EnsemblFungi"/>
</dbReference>
<dbReference type="InterPro" id="IPR014001">
    <property type="entry name" value="Helicase_ATP-bd"/>
</dbReference>
<dbReference type="GO" id="GO:0030466">
    <property type="term" value="P:silent mating-type cassette heterochromatin formation"/>
    <property type="evidence" value="ECO:0007669"/>
    <property type="project" value="EnsemblFungi"/>
</dbReference>
<keyword evidence="9" id="KW-0238">DNA-binding</keyword>
<dbReference type="GO" id="GO:0000781">
    <property type="term" value="C:chromosome, telomeric region"/>
    <property type="evidence" value="ECO:0007669"/>
    <property type="project" value="GOC"/>
</dbReference>